<accession>G9QIV3</accession>
<keyword evidence="1" id="KW-0315">Glutamine amidotransferase</keyword>
<comment type="caution">
    <text evidence="3">The sequence shown here is derived from an EMBL/GenBank/DDBJ whole genome shotgun (WGS) entry which is preliminary data.</text>
</comment>
<dbReference type="Pfam" id="PF00117">
    <property type="entry name" value="GATase"/>
    <property type="match status" value="1"/>
</dbReference>
<dbReference type="GO" id="GO:0005829">
    <property type="term" value="C:cytosol"/>
    <property type="evidence" value="ECO:0007669"/>
    <property type="project" value="TreeGrafter"/>
</dbReference>
<dbReference type="SUPFAM" id="SSF52317">
    <property type="entry name" value="Class I glutamine amidotransferase-like"/>
    <property type="match status" value="1"/>
</dbReference>
<feature type="domain" description="Glutamine amidotransferase" evidence="2">
    <location>
        <begin position="3"/>
        <end position="185"/>
    </location>
</feature>
<dbReference type="PRINTS" id="PR00096">
    <property type="entry name" value="GATASE"/>
</dbReference>
<dbReference type="InterPro" id="IPR050472">
    <property type="entry name" value="Anth_synth/Amidotransfase"/>
</dbReference>
<proteinExistence type="predicted"/>
<dbReference type="PANTHER" id="PTHR43418:SF4">
    <property type="entry name" value="MULTIFUNCTIONAL TRYPTOPHAN BIOSYNTHESIS PROTEIN"/>
    <property type="match status" value="1"/>
</dbReference>
<sequence>MILMIDNYDSFTYNLVQYIGELGEEIIVKRNDCLSIGDIENLSPDFLMISPGPCTPNEAGISLEAIRYFAGRIPIFGVCLGHQAIAQAFGGNIIRAEKQMHGKTSAIFHDGRTIFDDVPNPFRATRYHSLIVDKDFLPDCFEISAWTEEGEIMAIRHRSYSIEGVQFHPESILTEFGKQLLSNFFNTYRKQEANGGLTR</sequence>
<dbReference type="NCBIfam" id="TIGR00566">
    <property type="entry name" value="trpG_papA"/>
    <property type="match status" value="1"/>
</dbReference>
<dbReference type="NCBIfam" id="NF005799">
    <property type="entry name" value="PRK07649.1"/>
    <property type="match status" value="1"/>
</dbReference>
<evidence type="ECO:0000259" key="2">
    <source>
        <dbReference type="Pfam" id="PF00117"/>
    </source>
</evidence>
<dbReference type="InterPro" id="IPR017926">
    <property type="entry name" value="GATASE"/>
</dbReference>
<evidence type="ECO:0000256" key="1">
    <source>
        <dbReference type="ARBA" id="ARBA00022962"/>
    </source>
</evidence>
<dbReference type="HOGENOM" id="CLU_014340_1_2_9"/>
<keyword evidence="4" id="KW-1185">Reference proteome</keyword>
<protein>
    <recommendedName>
        <fullName evidence="2">Glutamine amidotransferase domain-containing protein</fullName>
    </recommendedName>
</protein>
<dbReference type="InterPro" id="IPR029062">
    <property type="entry name" value="Class_I_gatase-like"/>
</dbReference>
<dbReference type="GO" id="GO:0004049">
    <property type="term" value="F:anthranilate synthase activity"/>
    <property type="evidence" value="ECO:0007669"/>
    <property type="project" value="TreeGrafter"/>
</dbReference>
<dbReference type="InterPro" id="IPR006221">
    <property type="entry name" value="TrpG/PapA_dom"/>
</dbReference>
<dbReference type="EMBL" id="ACWF01000047">
    <property type="protein sequence ID" value="EHL78928.1"/>
    <property type="molecule type" value="Genomic_DNA"/>
</dbReference>
<dbReference type="PROSITE" id="PS51273">
    <property type="entry name" value="GATASE_TYPE_1"/>
    <property type="match status" value="1"/>
</dbReference>
<dbReference type="PRINTS" id="PR00097">
    <property type="entry name" value="ANTSNTHASEII"/>
</dbReference>
<name>G9QIV3_9BACI</name>
<dbReference type="AlphaFoldDB" id="G9QIV3"/>
<dbReference type="Gene3D" id="3.40.50.880">
    <property type="match status" value="1"/>
</dbReference>
<dbReference type="FunFam" id="3.40.50.880:FF:000003">
    <property type="entry name" value="Anthranilate synthase component II"/>
    <property type="match status" value="1"/>
</dbReference>
<dbReference type="RefSeq" id="WP_003353188.1">
    <property type="nucleotide sequence ID" value="NZ_JH414745.1"/>
</dbReference>
<dbReference type="PANTHER" id="PTHR43418">
    <property type="entry name" value="MULTIFUNCTIONAL TRYPTOPHAN BIOSYNTHESIS PROTEIN-RELATED"/>
    <property type="match status" value="1"/>
</dbReference>
<gene>
    <name evidence="3" type="ORF">HMPREF1015_02114</name>
</gene>
<organism evidence="3 4">
    <name type="scientific">Bacillus smithii 7_3_47FAA</name>
    <dbReference type="NCBI Taxonomy" id="665952"/>
    <lineage>
        <taxon>Bacteria</taxon>
        <taxon>Bacillati</taxon>
        <taxon>Bacillota</taxon>
        <taxon>Bacilli</taxon>
        <taxon>Bacillales</taxon>
        <taxon>Bacillaceae</taxon>
        <taxon>Bacillus</taxon>
    </lineage>
</organism>
<dbReference type="PRINTS" id="PR00099">
    <property type="entry name" value="CPSGATASE"/>
</dbReference>
<dbReference type="CDD" id="cd01743">
    <property type="entry name" value="GATase1_Anthranilate_Synthase"/>
    <property type="match status" value="1"/>
</dbReference>
<dbReference type="Proteomes" id="UP000011747">
    <property type="component" value="Unassembled WGS sequence"/>
</dbReference>
<evidence type="ECO:0000313" key="3">
    <source>
        <dbReference type="EMBL" id="EHL78928.1"/>
    </source>
</evidence>
<reference evidence="3 4" key="1">
    <citation type="submission" date="2011-09" db="EMBL/GenBank/DDBJ databases">
        <title>The Genome Sequence of Bacillus smithii 7_3_47FAA.</title>
        <authorList>
            <consortium name="The Broad Institute Genome Sequencing Platform"/>
            <person name="Earl A."/>
            <person name="Ward D."/>
            <person name="Feldgarden M."/>
            <person name="Gevers D."/>
            <person name="Daigneault M."/>
            <person name="Strauss J."/>
            <person name="Allen-Vercoe E."/>
            <person name="Young S.K."/>
            <person name="Zeng Q."/>
            <person name="Gargeya S."/>
            <person name="Fitzgerald M."/>
            <person name="Haas B."/>
            <person name="Abouelleil A."/>
            <person name="Alvarado L."/>
            <person name="Arachchi H.M."/>
            <person name="Berlin A."/>
            <person name="Brown A."/>
            <person name="Chapman S.B."/>
            <person name="Chen Z."/>
            <person name="Dunbar C."/>
            <person name="Freedman E."/>
            <person name="Gearin G."/>
            <person name="Goldberg J."/>
            <person name="Griggs A."/>
            <person name="Gujja S."/>
            <person name="Heiman D."/>
            <person name="Howarth C."/>
            <person name="Larson L."/>
            <person name="Lui A."/>
            <person name="MacDonald P.J.P."/>
            <person name="Montmayeur A."/>
            <person name="Murphy C."/>
            <person name="Neiman D."/>
            <person name="Pearson M."/>
            <person name="Priest M."/>
            <person name="Roberts A."/>
            <person name="Saif S."/>
            <person name="Shea T."/>
            <person name="Shenoy N."/>
            <person name="Sisk P."/>
            <person name="Stolte C."/>
            <person name="Sykes S."/>
            <person name="Wortman J."/>
            <person name="Nusbaum C."/>
            <person name="Birren B."/>
        </authorList>
    </citation>
    <scope>NUCLEOTIDE SEQUENCE [LARGE SCALE GENOMIC DNA]</scope>
    <source>
        <strain evidence="3 4">7_3_47FAA</strain>
    </source>
</reference>
<dbReference type="GO" id="GO:0000162">
    <property type="term" value="P:L-tryptophan biosynthetic process"/>
    <property type="evidence" value="ECO:0007669"/>
    <property type="project" value="TreeGrafter"/>
</dbReference>
<dbReference type="PATRIC" id="fig|665952.3.peg.890"/>
<evidence type="ECO:0000313" key="4">
    <source>
        <dbReference type="Proteomes" id="UP000011747"/>
    </source>
</evidence>